<feature type="compositionally biased region" description="Basic and acidic residues" evidence="22">
    <location>
        <begin position="502"/>
        <end position="527"/>
    </location>
</feature>
<feature type="binding site" evidence="20">
    <location>
        <position position="246"/>
    </location>
    <ligand>
        <name>ATP</name>
        <dbReference type="ChEBI" id="CHEBI:30616"/>
    </ligand>
</feature>
<evidence type="ECO:0000256" key="2">
    <source>
        <dbReference type="ARBA" id="ARBA00004496"/>
    </source>
</evidence>
<feature type="binding site" evidence="21">
    <location>
        <position position="307"/>
    </location>
    <ligand>
        <name>Mg(2+)</name>
        <dbReference type="ChEBI" id="CHEBI:18420"/>
    </ligand>
</feature>
<dbReference type="GO" id="GO:0016787">
    <property type="term" value="F:hydrolase activity"/>
    <property type="evidence" value="ECO:0007669"/>
    <property type="project" value="UniProtKB-KW"/>
</dbReference>
<keyword evidence="7" id="KW-0690">Ribosome biogenesis</keyword>
<dbReference type="EMBL" id="JBDJPC010000004">
    <property type="protein sequence ID" value="KAL1506710.1"/>
    <property type="molecule type" value="Genomic_DNA"/>
</dbReference>
<evidence type="ECO:0000256" key="12">
    <source>
        <dbReference type="ARBA" id="ARBA00022777"/>
    </source>
</evidence>
<dbReference type="SUPFAM" id="SSF56112">
    <property type="entry name" value="Protein kinase-like (PK-like)"/>
    <property type="match status" value="1"/>
</dbReference>
<dbReference type="GO" id="GO:0042254">
    <property type="term" value="P:ribosome biogenesis"/>
    <property type="evidence" value="ECO:0007669"/>
    <property type="project" value="UniProtKB-KW"/>
</dbReference>
<evidence type="ECO:0000256" key="4">
    <source>
        <dbReference type="ARBA" id="ARBA00012513"/>
    </source>
</evidence>
<keyword evidence="12 18" id="KW-0418">Kinase</keyword>
<feature type="domain" description="RIO kinase" evidence="23">
    <location>
        <begin position="113"/>
        <end position="353"/>
    </location>
</feature>
<dbReference type="Gene3D" id="3.30.200.20">
    <property type="entry name" value="Phosphorylase Kinase, domain 1"/>
    <property type="match status" value="1"/>
</dbReference>
<dbReference type="GO" id="GO:0046872">
    <property type="term" value="F:metal ion binding"/>
    <property type="evidence" value="ECO:0007669"/>
    <property type="project" value="UniProtKB-KW"/>
</dbReference>
<dbReference type="EC" id="2.7.11.1" evidence="4 18"/>
<dbReference type="InterPro" id="IPR000687">
    <property type="entry name" value="RIO_kinase"/>
</dbReference>
<evidence type="ECO:0000256" key="10">
    <source>
        <dbReference type="ARBA" id="ARBA00022723"/>
    </source>
</evidence>
<accession>A0ABD1F0B8</accession>
<comment type="subcellular location">
    <subcellularLocation>
        <location evidence="2">Cytoplasm</location>
    </subcellularLocation>
</comment>
<feature type="region of interest" description="Disordered" evidence="22">
    <location>
        <begin position="492"/>
        <end position="543"/>
    </location>
</feature>
<keyword evidence="9 18" id="KW-0808">Transferase</keyword>
<comment type="similarity">
    <text evidence="3 18">Belongs to the protein kinase superfamily. RIO-type Ser/Thr kinase family.</text>
</comment>
<evidence type="ECO:0000313" key="25">
    <source>
        <dbReference type="Proteomes" id="UP001566132"/>
    </source>
</evidence>
<feature type="compositionally biased region" description="Acidic residues" evidence="22">
    <location>
        <begin position="457"/>
        <end position="469"/>
    </location>
</feature>
<evidence type="ECO:0000256" key="19">
    <source>
        <dbReference type="PIRSR" id="PIRSR038147-1"/>
    </source>
</evidence>
<evidence type="ECO:0000256" key="11">
    <source>
        <dbReference type="ARBA" id="ARBA00022741"/>
    </source>
</evidence>
<evidence type="ECO:0000256" key="9">
    <source>
        <dbReference type="ARBA" id="ARBA00022679"/>
    </source>
</evidence>
<name>A0ABD1F0B8_HYPHA</name>
<comment type="catalytic activity">
    <reaction evidence="17 18">
        <text>L-seryl-[protein] + ATP = O-phospho-L-seryl-[protein] + ADP + H(+)</text>
        <dbReference type="Rhea" id="RHEA:17989"/>
        <dbReference type="Rhea" id="RHEA-COMP:9863"/>
        <dbReference type="Rhea" id="RHEA-COMP:11604"/>
        <dbReference type="ChEBI" id="CHEBI:15378"/>
        <dbReference type="ChEBI" id="CHEBI:29999"/>
        <dbReference type="ChEBI" id="CHEBI:30616"/>
        <dbReference type="ChEBI" id="CHEBI:83421"/>
        <dbReference type="ChEBI" id="CHEBI:456216"/>
        <dbReference type="EC" id="2.7.11.1"/>
    </reaction>
</comment>
<evidence type="ECO:0000256" key="14">
    <source>
        <dbReference type="ARBA" id="ARBA00022840"/>
    </source>
</evidence>
<keyword evidence="25" id="KW-1185">Reference proteome</keyword>
<keyword evidence="11 18" id="KW-0547">Nucleotide-binding</keyword>
<evidence type="ECO:0000256" key="17">
    <source>
        <dbReference type="ARBA" id="ARBA00048679"/>
    </source>
</evidence>
<evidence type="ECO:0000256" key="16">
    <source>
        <dbReference type="ARBA" id="ARBA00047899"/>
    </source>
</evidence>
<reference evidence="24 25" key="1">
    <citation type="submission" date="2024-05" db="EMBL/GenBank/DDBJ databases">
        <title>Genetic variation in Jamaican populations of the coffee berry borer (Hypothenemus hampei).</title>
        <authorList>
            <person name="Errbii M."/>
            <person name="Myrie A."/>
        </authorList>
    </citation>
    <scope>NUCLEOTIDE SEQUENCE [LARGE SCALE GENOMIC DNA]</scope>
    <source>
        <strain evidence="24">JA-Hopewell-2020-01-JO</strain>
        <tissue evidence="24">Whole body</tissue>
    </source>
</reference>
<dbReference type="Pfam" id="PF01163">
    <property type="entry name" value="RIO1"/>
    <property type="match status" value="1"/>
</dbReference>
<evidence type="ECO:0000256" key="7">
    <source>
        <dbReference type="ARBA" id="ARBA00022517"/>
    </source>
</evidence>
<dbReference type="InterPro" id="IPR018934">
    <property type="entry name" value="RIO_dom"/>
</dbReference>
<feature type="region of interest" description="Disordered" evidence="22">
    <location>
        <begin position="439"/>
        <end position="469"/>
    </location>
</feature>
<dbReference type="InterPro" id="IPR011009">
    <property type="entry name" value="Kinase-like_dom_sf"/>
</dbReference>
<organism evidence="24 25">
    <name type="scientific">Hypothenemus hampei</name>
    <name type="common">Coffee berry borer</name>
    <dbReference type="NCBI Taxonomy" id="57062"/>
    <lineage>
        <taxon>Eukaryota</taxon>
        <taxon>Metazoa</taxon>
        <taxon>Ecdysozoa</taxon>
        <taxon>Arthropoda</taxon>
        <taxon>Hexapoda</taxon>
        <taxon>Insecta</taxon>
        <taxon>Pterygota</taxon>
        <taxon>Neoptera</taxon>
        <taxon>Endopterygota</taxon>
        <taxon>Coleoptera</taxon>
        <taxon>Polyphaga</taxon>
        <taxon>Cucujiformia</taxon>
        <taxon>Curculionidae</taxon>
        <taxon>Scolytinae</taxon>
        <taxon>Hypothenemus</taxon>
    </lineage>
</organism>
<proteinExistence type="inferred from homology"/>
<feature type="active site" description="Proton acceptor" evidence="19">
    <location>
        <position position="290"/>
    </location>
</feature>
<keyword evidence="13" id="KW-0378">Hydrolase</keyword>
<dbReference type="PIRSF" id="PIRSF038147">
    <property type="entry name" value="Ser/Thr_PK_RIO1"/>
    <property type="match status" value="1"/>
</dbReference>
<comment type="cofactor">
    <cofactor evidence="1 21">
        <name>Mg(2+)</name>
        <dbReference type="ChEBI" id="CHEBI:18420"/>
    </cofactor>
</comment>
<evidence type="ECO:0000256" key="18">
    <source>
        <dbReference type="PIRNR" id="PIRNR038147"/>
    </source>
</evidence>
<feature type="binding site" evidence="20">
    <location>
        <position position="244"/>
    </location>
    <ligand>
        <name>ATP</name>
        <dbReference type="ChEBI" id="CHEBI:30616"/>
    </ligand>
</feature>
<comment type="catalytic activity">
    <reaction evidence="16 18">
        <text>L-threonyl-[protein] + ATP = O-phospho-L-threonyl-[protein] + ADP + H(+)</text>
        <dbReference type="Rhea" id="RHEA:46608"/>
        <dbReference type="Rhea" id="RHEA-COMP:11060"/>
        <dbReference type="Rhea" id="RHEA-COMP:11605"/>
        <dbReference type="ChEBI" id="CHEBI:15378"/>
        <dbReference type="ChEBI" id="CHEBI:30013"/>
        <dbReference type="ChEBI" id="CHEBI:30616"/>
        <dbReference type="ChEBI" id="CHEBI:61977"/>
        <dbReference type="ChEBI" id="CHEBI:456216"/>
        <dbReference type="EC" id="2.7.11.1"/>
    </reaction>
</comment>
<keyword evidence="8 18" id="KW-0723">Serine/threonine-protein kinase</keyword>
<sequence length="543" mass="63001">MLEENLPEHELFADVEDDSALLPRVKHLDIESDEDYDDYGYDYDDEMNRIVVGGQNVYNRQSQPQSRSHFQPTNKILKGYEHKINVEMYQGSAATHLIKHEKKSESNRCRNKDKSDRATTDGCLDVLTIGTICKLIKKGYISEVNGCVATGKEASVYYGKLYSETEGEVHLALKIFRTSIQSFNDRDKYVAGDFRYRHRYNKSNPRQSIPTWTEKEFRNLKRLNAHGIRSPKCLFTKYDVVVMTFIGDNGWPAPTLKEVVLTQDKARELYRDVVIMMWKMYHKCKLIHADLSEFNMIYYQGKVWIIDVGQSVENNHCEATTFLKKDCTNVTEYFNRRGVATMRIKELFDFITDSSITDENMEECLDQLSKNSKYRSEITDIDQAEEDVFKQVFIPKKLHDVVDYERDIDEAKAGGDLYYKRLVGLKADLSGTVQQPEILEKKQEKEQHGNDSCSDSEAGELSENEDENDHAELHPALFLLDDLNKDTTSECDKKQLVSSARSKHETPEEKKARKKEFKELKAKNRENKVKKHVKKRKNKPAKK</sequence>
<evidence type="ECO:0000259" key="23">
    <source>
        <dbReference type="SMART" id="SM00090"/>
    </source>
</evidence>
<dbReference type="InterPro" id="IPR018935">
    <property type="entry name" value="RIO_kinase_CS"/>
</dbReference>
<evidence type="ECO:0000256" key="21">
    <source>
        <dbReference type="PIRSR" id="PIRSR038147-3"/>
    </source>
</evidence>
<feature type="compositionally biased region" description="Basic residues" evidence="22">
    <location>
        <begin position="528"/>
        <end position="543"/>
    </location>
</feature>
<evidence type="ECO:0000256" key="22">
    <source>
        <dbReference type="SAM" id="MobiDB-lite"/>
    </source>
</evidence>
<gene>
    <name evidence="24" type="ORF">ABEB36_006023</name>
</gene>
<protein>
    <recommendedName>
        <fullName evidence="5 18">Serine/threonine-protein kinase RIO1</fullName>
        <ecNumber evidence="4 18">2.7.11.1</ecNumber>
    </recommendedName>
</protein>
<evidence type="ECO:0000256" key="3">
    <source>
        <dbReference type="ARBA" id="ARBA00009196"/>
    </source>
</evidence>
<feature type="active site" description="4-aspartylphosphate intermediate" evidence="19">
    <location>
        <position position="307"/>
    </location>
</feature>
<evidence type="ECO:0000256" key="8">
    <source>
        <dbReference type="ARBA" id="ARBA00022527"/>
    </source>
</evidence>
<keyword evidence="15" id="KW-0460">Magnesium</keyword>
<feature type="compositionally biased region" description="Basic and acidic residues" evidence="22">
    <location>
        <begin position="439"/>
        <end position="449"/>
    </location>
</feature>
<dbReference type="Gene3D" id="1.10.510.10">
    <property type="entry name" value="Transferase(Phosphotransferase) domain 1"/>
    <property type="match status" value="1"/>
</dbReference>
<dbReference type="InterPro" id="IPR017407">
    <property type="entry name" value="Ser/Thr_kinase_Rio1"/>
</dbReference>
<feature type="binding site" evidence="20">
    <location>
        <position position="174"/>
    </location>
    <ligand>
        <name>ATP</name>
        <dbReference type="ChEBI" id="CHEBI:30616"/>
    </ligand>
</feature>
<dbReference type="GO" id="GO:0005737">
    <property type="term" value="C:cytoplasm"/>
    <property type="evidence" value="ECO:0007669"/>
    <property type="project" value="UniProtKB-SubCell"/>
</dbReference>
<keyword evidence="14 18" id="KW-0067">ATP-binding</keyword>
<dbReference type="AlphaFoldDB" id="A0ABD1F0B8"/>
<dbReference type="SMART" id="SM00090">
    <property type="entry name" value="RIO"/>
    <property type="match status" value="1"/>
</dbReference>
<dbReference type="PANTHER" id="PTHR45723">
    <property type="entry name" value="SERINE/THREONINE-PROTEIN KINASE RIO1"/>
    <property type="match status" value="1"/>
</dbReference>
<evidence type="ECO:0000313" key="24">
    <source>
        <dbReference type="EMBL" id="KAL1506710.1"/>
    </source>
</evidence>
<comment type="caution">
    <text evidence="24">The sequence shown here is derived from an EMBL/GenBank/DDBJ whole genome shotgun (WGS) entry which is preliminary data.</text>
</comment>
<dbReference type="Proteomes" id="UP001566132">
    <property type="component" value="Unassembled WGS sequence"/>
</dbReference>
<evidence type="ECO:0000256" key="13">
    <source>
        <dbReference type="ARBA" id="ARBA00022801"/>
    </source>
</evidence>
<evidence type="ECO:0000256" key="1">
    <source>
        <dbReference type="ARBA" id="ARBA00001946"/>
    </source>
</evidence>
<feature type="binding site" evidence="21">
    <location>
        <position position="295"/>
    </location>
    <ligand>
        <name>Mg(2+)</name>
        <dbReference type="ChEBI" id="CHEBI:18420"/>
    </ligand>
</feature>
<dbReference type="GO" id="GO:0004674">
    <property type="term" value="F:protein serine/threonine kinase activity"/>
    <property type="evidence" value="ECO:0007669"/>
    <property type="project" value="UniProtKB-KW"/>
</dbReference>
<evidence type="ECO:0000256" key="5">
    <source>
        <dbReference type="ARBA" id="ARBA00016038"/>
    </source>
</evidence>
<dbReference type="GO" id="GO:0005524">
    <property type="term" value="F:ATP binding"/>
    <property type="evidence" value="ECO:0007669"/>
    <property type="project" value="UniProtKB-KW"/>
</dbReference>
<evidence type="ECO:0000256" key="20">
    <source>
        <dbReference type="PIRSR" id="PIRSR038147-2"/>
    </source>
</evidence>
<evidence type="ECO:0000256" key="15">
    <source>
        <dbReference type="ARBA" id="ARBA00022842"/>
    </source>
</evidence>
<keyword evidence="6" id="KW-0963">Cytoplasm</keyword>
<keyword evidence="10" id="KW-0479">Metal-binding</keyword>
<dbReference type="PROSITE" id="PS01245">
    <property type="entry name" value="RIO1"/>
    <property type="match status" value="1"/>
</dbReference>
<dbReference type="InterPro" id="IPR051272">
    <property type="entry name" value="RIO-type_Ser/Thr_kinase"/>
</dbReference>
<evidence type="ECO:0000256" key="6">
    <source>
        <dbReference type="ARBA" id="ARBA00022490"/>
    </source>
</evidence>